<feature type="compositionally biased region" description="Basic and acidic residues" evidence="1">
    <location>
        <begin position="240"/>
        <end position="252"/>
    </location>
</feature>
<gene>
    <name evidence="3" type="ORF">GCM10025780_19560</name>
</gene>
<dbReference type="InterPro" id="IPR029016">
    <property type="entry name" value="GAF-like_dom_sf"/>
</dbReference>
<accession>A0ABP8VY75</accession>
<dbReference type="SMART" id="SM00065">
    <property type="entry name" value="GAF"/>
    <property type="match status" value="1"/>
</dbReference>
<dbReference type="PANTHER" id="PTHR43102">
    <property type="entry name" value="SLR1143 PROTEIN"/>
    <property type="match status" value="1"/>
</dbReference>
<evidence type="ECO:0000313" key="4">
    <source>
        <dbReference type="Proteomes" id="UP001501295"/>
    </source>
</evidence>
<evidence type="ECO:0000313" key="3">
    <source>
        <dbReference type="EMBL" id="GAA4675134.1"/>
    </source>
</evidence>
<comment type="caution">
    <text evidence="3">The sequence shown here is derived from an EMBL/GenBank/DDBJ whole genome shotgun (WGS) entry which is preliminary data.</text>
</comment>
<dbReference type="Gene3D" id="3.40.50.1110">
    <property type="entry name" value="SGNH hydrolase"/>
    <property type="match status" value="1"/>
</dbReference>
<dbReference type="Proteomes" id="UP001501295">
    <property type="component" value="Unassembled WGS sequence"/>
</dbReference>
<dbReference type="InterPro" id="IPR036514">
    <property type="entry name" value="SGNH_hydro_sf"/>
</dbReference>
<dbReference type="PANTHER" id="PTHR43102:SF2">
    <property type="entry name" value="GAF DOMAIN-CONTAINING PROTEIN"/>
    <property type="match status" value="1"/>
</dbReference>
<protein>
    <recommendedName>
        <fullName evidence="2">GAF domain-containing protein</fullName>
    </recommendedName>
</protein>
<dbReference type="RefSeq" id="WP_345375664.1">
    <property type="nucleotide sequence ID" value="NZ_BAABLM010000003.1"/>
</dbReference>
<keyword evidence="4" id="KW-1185">Reference proteome</keyword>
<name>A0ABP8VY75_9MICO</name>
<dbReference type="Gene3D" id="3.30.450.40">
    <property type="match status" value="1"/>
</dbReference>
<dbReference type="Pfam" id="PF01590">
    <property type="entry name" value="GAF"/>
    <property type="match status" value="1"/>
</dbReference>
<evidence type="ECO:0000259" key="2">
    <source>
        <dbReference type="SMART" id="SM00065"/>
    </source>
</evidence>
<sequence>MLEAVKRSVVRLLVELWLETSRHSWRRRVRAKDSPHVHAAGTNPDRVLIAGDGAATGRGVVTHDLGLSGHLARSLSARTGRATDVDIMVAPDMTAVSCLDGLGRLDLGRFDIVLLALGANEALALAGLREWRLALDEVLADLEAKAPRATEIFLLPIPRFGINPHFPRFLARVIDREVDEMNAVTRGVLALRPRADLIPMALEEVYEPRGPHIYQVWAEAIADRISSTLDPGRPSAGGTDTRDELGRQSSLDRLDLQQDRDHVLDRLTETARQAFGTMIAAVTLVRSDVQIMKSTSGIEPIVLPRSEAFCDMTIRKASHFVIEDARLDSRFADYSMVRDEPAVRFYAGYPIESPDGQRVGALCIMDPEPRQFTLEDAAVLRSLAQGVQAHLWNGSLA</sequence>
<reference evidence="4" key="1">
    <citation type="journal article" date="2019" name="Int. J. Syst. Evol. Microbiol.">
        <title>The Global Catalogue of Microorganisms (GCM) 10K type strain sequencing project: providing services to taxonomists for standard genome sequencing and annotation.</title>
        <authorList>
            <consortium name="The Broad Institute Genomics Platform"/>
            <consortium name="The Broad Institute Genome Sequencing Center for Infectious Disease"/>
            <person name="Wu L."/>
            <person name="Ma J."/>
        </authorList>
    </citation>
    <scope>NUCLEOTIDE SEQUENCE [LARGE SCALE GENOMIC DNA]</scope>
    <source>
        <strain evidence="4">JCM 18956</strain>
    </source>
</reference>
<evidence type="ECO:0000256" key="1">
    <source>
        <dbReference type="SAM" id="MobiDB-lite"/>
    </source>
</evidence>
<proteinExistence type="predicted"/>
<feature type="region of interest" description="Disordered" evidence="1">
    <location>
        <begin position="228"/>
        <end position="252"/>
    </location>
</feature>
<dbReference type="SUPFAM" id="SSF55781">
    <property type="entry name" value="GAF domain-like"/>
    <property type="match status" value="1"/>
</dbReference>
<dbReference type="EMBL" id="BAABLM010000003">
    <property type="protein sequence ID" value="GAA4675134.1"/>
    <property type="molecule type" value="Genomic_DNA"/>
</dbReference>
<dbReference type="CDD" id="cd01836">
    <property type="entry name" value="FeeA_FeeB_like"/>
    <property type="match status" value="1"/>
</dbReference>
<feature type="domain" description="GAF" evidence="2">
    <location>
        <begin position="259"/>
        <end position="396"/>
    </location>
</feature>
<organism evidence="3 4">
    <name type="scientific">Frondihabitans cladoniiphilus</name>
    <dbReference type="NCBI Taxonomy" id="715785"/>
    <lineage>
        <taxon>Bacteria</taxon>
        <taxon>Bacillati</taxon>
        <taxon>Actinomycetota</taxon>
        <taxon>Actinomycetes</taxon>
        <taxon>Micrococcales</taxon>
        <taxon>Microbacteriaceae</taxon>
        <taxon>Frondihabitans</taxon>
    </lineage>
</organism>
<dbReference type="SUPFAM" id="SSF52266">
    <property type="entry name" value="SGNH hydrolase"/>
    <property type="match status" value="1"/>
</dbReference>
<dbReference type="InterPro" id="IPR003018">
    <property type="entry name" value="GAF"/>
</dbReference>